<proteinExistence type="inferred from homology"/>
<protein>
    <submittedName>
        <fullName evidence="4">Cathepsin L1-like</fullName>
    </submittedName>
</protein>
<accession>A0A7E6EGX2</accession>
<dbReference type="SMART" id="SM00645">
    <property type="entry name" value="Pept_C1"/>
    <property type="match status" value="1"/>
</dbReference>
<organism evidence="3 4">
    <name type="scientific">Octopus sinensis</name>
    <name type="common">East Asian common octopus</name>
    <dbReference type="NCBI Taxonomy" id="2607531"/>
    <lineage>
        <taxon>Eukaryota</taxon>
        <taxon>Metazoa</taxon>
        <taxon>Spiralia</taxon>
        <taxon>Lophotrochozoa</taxon>
        <taxon>Mollusca</taxon>
        <taxon>Cephalopoda</taxon>
        <taxon>Coleoidea</taxon>
        <taxon>Octopodiformes</taxon>
        <taxon>Octopoda</taxon>
        <taxon>Incirrata</taxon>
        <taxon>Octopodidae</taxon>
        <taxon>Octopus</taxon>
    </lineage>
</organism>
<evidence type="ECO:0000313" key="3">
    <source>
        <dbReference type="Proteomes" id="UP000515154"/>
    </source>
</evidence>
<evidence type="ECO:0000256" key="1">
    <source>
        <dbReference type="ARBA" id="ARBA00008455"/>
    </source>
</evidence>
<feature type="domain" description="Peptidase C1A papain C-terminal" evidence="2">
    <location>
        <begin position="2"/>
        <end position="129"/>
    </location>
</feature>
<dbReference type="InterPro" id="IPR038765">
    <property type="entry name" value="Papain-like_cys_pep_sf"/>
</dbReference>
<dbReference type="PANTHER" id="PTHR12411">
    <property type="entry name" value="CYSTEINE PROTEASE FAMILY C1-RELATED"/>
    <property type="match status" value="1"/>
</dbReference>
<dbReference type="InterPro" id="IPR000668">
    <property type="entry name" value="Peptidase_C1A_C"/>
</dbReference>
<dbReference type="Proteomes" id="UP000515154">
    <property type="component" value="Unplaced"/>
</dbReference>
<evidence type="ECO:0000259" key="2">
    <source>
        <dbReference type="SMART" id="SM00645"/>
    </source>
</evidence>
<reference evidence="4" key="1">
    <citation type="submission" date="2025-08" db="UniProtKB">
        <authorList>
            <consortium name="RefSeq"/>
        </authorList>
    </citation>
    <scope>IDENTIFICATION</scope>
</reference>
<dbReference type="GO" id="GO:0008234">
    <property type="term" value="F:cysteine-type peptidase activity"/>
    <property type="evidence" value="ECO:0007669"/>
    <property type="project" value="InterPro"/>
</dbReference>
<name>A0A7E6EGX2_9MOLL</name>
<evidence type="ECO:0000313" key="4">
    <source>
        <dbReference type="RefSeq" id="XP_036354826.1"/>
    </source>
</evidence>
<dbReference type="CDD" id="cd02248">
    <property type="entry name" value="Peptidase_C1A"/>
    <property type="match status" value="1"/>
</dbReference>
<comment type="similarity">
    <text evidence="1">Belongs to the peptidase C1 family.</text>
</comment>
<sequence>MESQYAINNNKLTSLSEQNIIDCSWNYGNNGCSGGLMGNVFEYVKVNNGIDTEEMYPYEGEVFFLIKSKDETCRYKRNPFTLTGQGMVDSENETALMVAVATIGPISVGINANSDFMQYESGMFSEKVIFRNFH</sequence>
<dbReference type="InterPro" id="IPR039417">
    <property type="entry name" value="Peptidase_C1A_papain-like"/>
</dbReference>
<dbReference type="GO" id="GO:0006508">
    <property type="term" value="P:proteolysis"/>
    <property type="evidence" value="ECO:0007669"/>
    <property type="project" value="InterPro"/>
</dbReference>
<keyword evidence="3" id="KW-1185">Reference proteome</keyword>
<dbReference type="InterPro" id="IPR013128">
    <property type="entry name" value="Peptidase_C1A"/>
</dbReference>
<dbReference type="KEGG" id="osn:115228429"/>
<dbReference type="Pfam" id="PF00112">
    <property type="entry name" value="Peptidase_C1"/>
    <property type="match status" value="1"/>
</dbReference>
<dbReference type="RefSeq" id="XP_036354826.1">
    <property type="nucleotide sequence ID" value="XM_036498933.1"/>
</dbReference>
<dbReference type="AlphaFoldDB" id="A0A7E6EGX2"/>
<dbReference type="SUPFAM" id="SSF54001">
    <property type="entry name" value="Cysteine proteinases"/>
    <property type="match status" value="1"/>
</dbReference>
<gene>
    <name evidence="4" type="primary">LOC115228429</name>
</gene>
<dbReference type="Gene3D" id="3.90.70.10">
    <property type="entry name" value="Cysteine proteinases"/>
    <property type="match status" value="1"/>
</dbReference>